<evidence type="ECO:0000256" key="5">
    <source>
        <dbReference type="SAM" id="MobiDB-lite"/>
    </source>
</evidence>
<dbReference type="Proteomes" id="UP000019763">
    <property type="component" value="Unassembled WGS sequence"/>
</dbReference>
<dbReference type="GeneID" id="22911582"/>
<dbReference type="GO" id="GO:0005684">
    <property type="term" value="C:U2-type spliceosomal complex"/>
    <property type="evidence" value="ECO:0007669"/>
    <property type="project" value="TreeGrafter"/>
</dbReference>
<keyword evidence="8" id="KW-1185">Reference proteome</keyword>
<gene>
    <name evidence="7" type="ORF">GNI_040850</name>
</gene>
<dbReference type="InterPro" id="IPR000571">
    <property type="entry name" value="Znf_CCCH"/>
</dbReference>
<name>A0A023BAC6_GRENI</name>
<dbReference type="OrthoDB" id="25761at2759"/>
<evidence type="ECO:0000256" key="4">
    <source>
        <dbReference type="PROSITE-ProRule" id="PRU00723"/>
    </source>
</evidence>
<evidence type="ECO:0000256" key="3">
    <source>
        <dbReference type="ARBA" id="ARBA00022833"/>
    </source>
</evidence>
<evidence type="ECO:0000313" key="7">
    <source>
        <dbReference type="EMBL" id="EZG78146.1"/>
    </source>
</evidence>
<comment type="caution">
    <text evidence="7">The sequence shown here is derived from an EMBL/GenBank/DDBJ whole genome shotgun (WGS) entry which is preliminary data.</text>
</comment>
<keyword evidence="2 4" id="KW-0863">Zinc-finger</keyword>
<dbReference type="PANTHER" id="PTHR12930:SF0">
    <property type="entry name" value="RING FINGER PROTEIN 113B"/>
    <property type="match status" value="1"/>
</dbReference>
<dbReference type="InterPro" id="IPR039971">
    <property type="entry name" value="CWC24-like"/>
</dbReference>
<accession>A0A023BAC6</accession>
<dbReference type="SUPFAM" id="SSF90229">
    <property type="entry name" value="CCCH zinc finger"/>
    <property type="match status" value="1"/>
</dbReference>
<feature type="region of interest" description="Disordered" evidence="5">
    <location>
        <begin position="167"/>
        <end position="191"/>
    </location>
</feature>
<dbReference type="PANTHER" id="PTHR12930">
    <property type="entry name" value="ZINC FINGER PROTEIN 183"/>
    <property type="match status" value="1"/>
</dbReference>
<reference evidence="7" key="1">
    <citation type="submission" date="2013-12" db="EMBL/GenBank/DDBJ databases">
        <authorList>
            <person name="Omoto C.K."/>
            <person name="Sibley D."/>
            <person name="Venepally P."/>
            <person name="Hadjithomas M."/>
            <person name="Karamycheva S."/>
            <person name="Brunk B."/>
            <person name="Roos D."/>
            <person name="Caler E."/>
            <person name="Lorenzi H."/>
        </authorList>
    </citation>
    <scope>NUCLEOTIDE SEQUENCE</scope>
</reference>
<keyword evidence="1 4" id="KW-0479">Metal-binding</keyword>
<evidence type="ECO:0000259" key="6">
    <source>
        <dbReference type="PROSITE" id="PS50103"/>
    </source>
</evidence>
<dbReference type="InterPro" id="IPR036855">
    <property type="entry name" value="Znf_CCCH_sf"/>
</dbReference>
<dbReference type="Pfam" id="PF00642">
    <property type="entry name" value="zf-CCCH"/>
    <property type="match status" value="1"/>
</dbReference>
<feature type="domain" description="C3H1-type" evidence="6">
    <location>
        <begin position="116"/>
        <end position="144"/>
    </location>
</feature>
<organism evidence="7 8">
    <name type="scientific">Gregarina niphandrodes</name>
    <name type="common">Septate eugregarine</name>
    <dbReference type="NCBI Taxonomy" id="110365"/>
    <lineage>
        <taxon>Eukaryota</taxon>
        <taxon>Sar</taxon>
        <taxon>Alveolata</taxon>
        <taxon>Apicomplexa</taxon>
        <taxon>Conoidasida</taxon>
        <taxon>Gregarinasina</taxon>
        <taxon>Eugregarinorida</taxon>
        <taxon>Gregarinidae</taxon>
        <taxon>Gregarina</taxon>
    </lineage>
</organism>
<evidence type="ECO:0000313" key="8">
    <source>
        <dbReference type="Proteomes" id="UP000019763"/>
    </source>
</evidence>
<dbReference type="PROSITE" id="PS50103">
    <property type="entry name" value="ZF_C3H1"/>
    <property type="match status" value="1"/>
</dbReference>
<dbReference type="GO" id="GO:0034247">
    <property type="term" value="P:snoRNA splicing"/>
    <property type="evidence" value="ECO:0007669"/>
    <property type="project" value="TreeGrafter"/>
</dbReference>
<dbReference type="Gene3D" id="4.10.1000.10">
    <property type="entry name" value="Zinc finger, CCCH-type"/>
    <property type="match status" value="1"/>
</dbReference>
<keyword evidence="3 4" id="KW-0862">Zinc</keyword>
<dbReference type="eggNOG" id="KOG1813">
    <property type="taxonomic scope" value="Eukaryota"/>
</dbReference>
<dbReference type="AlphaFoldDB" id="A0A023BAC6"/>
<proteinExistence type="predicted"/>
<feature type="zinc finger region" description="C3H1-type" evidence="4">
    <location>
        <begin position="116"/>
        <end position="144"/>
    </location>
</feature>
<dbReference type="EMBL" id="AFNH02000311">
    <property type="protein sequence ID" value="EZG78146.1"/>
    <property type="molecule type" value="Genomic_DNA"/>
</dbReference>
<protein>
    <submittedName>
        <fullName evidence="7">Zinc finger protein</fullName>
    </submittedName>
</protein>
<dbReference type="RefSeq" id="XP_011129460.1">
    <property type="nucleotide sequence ID" value="XM_011131158.1"/>
</dbReference>
<evidence type="ECO:0000256" key="1">
    <source>
        <dbReference type="ARBA" id="ARBA00022723"/>
    </source>
</evidence>
<feature type="compositionally biased region" description="Basic and acidic residues" evidence="5">
    <location>
        <begin position="167"/>
        <end position="182"/>
    </location>
</feature>
<sequence length="191" mass="21831">MVVGHERRGVRREVETVEKPEVEVPGVRDMHLGTVEGVERSEVDTDRSQDHRAILERNVEIGRKLLSGELTPGIYRGKAAYIPAMTMREGAISANKYTGLYGPLRSTAQTRTCNVDYNPELCKDYNETGYCGFGDTCKFLHDRYNYKAGWQIEHEWEIAQKKKQQQLKDRLARIKPNSKSDDESSNYSSDN</sequence>
<dbReference type="VEuPathDB" id="CryptoDB:GNI_040850"/>
<dbReference type="SMART" id="SM00356">
    <property type="entry name" value="ZnF_C3H1"/>
    <property type="match status" value="1"/>
</dbReference>
<evidence type="ECO:0000256" key="2">
    <source>
        <dbReference type="ARBA" id="ARBA00022771"/>
    </source>
</evidence>
<dbReference type="GO" id="GO:0008270">
    <property type="term" value="F:zinc ion binding"/>
    <property type="evidence" value="ECO:0007669"/>
    <property type="project" value="UniProtKB-KW"/>
</dbReference>